<keyword evidence="2" id="KW-0560">Oxidoreductase</keyword>
<name>A0A7S3HA21_9STRA</name>
<protein>
    <recommendedName>
        <fullName evidence="4">3-beta hydroxysteroid dehydrogenase/isomerase domain-containing protein</fullName>
    </recommendedName>
</protein>
<dbReference type="GO" id="GO:0016616">
    <property type="term" value="F:oxidoreductase activity, acting on the CH-OH group of donors, NAD or NADP as acceptor"/>
    <property type="evidence" value="ECO:0007669"/>
    <property type="project" value="InterPro"/>
</dbReference>
<dbReference type="Pfam" id="PF01073">
    <property type="entry name" value="3Beta_HSD"/>
    <property type="match status" value="1"/>
</dbReference>
<feature type="domain" description="3-beta hydroxysteroid dehydrogenase/isomerase" evidence="4">
    <location>
        <begin position="8"/>
        <end position="272"/>
    </location>
</feature>
<evidence type="ECO:0000313" key="5">
    <source>
        <dbReference type="EMBL" id="CAE0289413.1"/>
    </source>
</evidence>
<keyword evidence="3" id="KW-1133">Transmembrane helix</keyword>
<accession>A0A7S3HA21</accession>
<feature type="transmembrane region" description="Helical" evidence="3">
    <location>
        <begin position="273"/>
        <end position="290"/>
    </location>
</feature>
<evidence type="ECO:0000259" key="4">
    <source>
        <dbReference type="Pfam" id="PF01073"/>
    </source>
</evidence>
<keyword evidence="3" id="KW-0812">Transmembrane</keyword>
<proteinExistence type="inferred from homology"/>
<dbReference type="SUPFAM" id="SSF51735">
    <property type="entry name" value="NAD(P)-binding Rossmann-fold domains"/>
    <property type="match status" value="1"/>
</dbReference>
<dbReference type="AlphaFoldDB" id="A0A7S3HA21"/>
<dbReference type="PANTHER" id="PTHR43245:SF51">
    <property type="entry name" value="SHORT CHAIN DEHYDROGENASE_REDUCTASE FAMILY 42E, MEMBER 2"/>
    <property type="match status" value="1"/>
</dbReference>
<evidence type="ECO:0000256" key="2">
    <source>
        <dbReference type="ARBA" id="ARBA00023002"/>
    </source>
</evidence>
<dbReference type="GO" id="GO:0006694">
    <property type="term" value="P:steroid biosynthetic process"/>
    <property type="evidence" value="ECO:0007669"/>
    <property type="project" value="InterPro"/>
</dbReference>
<evidence type="ECO:0000256" key="3">
    <source>
        <dbReference type="SAM" id="Phobius"/>
    </source>
</evidence>
<reference evidence="5" key="1">
    <citation type="submission" date="2021-01" db="EMBL/GenBank/DDBJ databases">
        <authorList>
            <person name="Corre E."/>
            <person name="Pelletier E."/>
            <person name="Niang G."/>
            <person name="Scheremetjew M."/>
            <person name="Finn R."/>
            <person name="Kale V."/>
            <person name="Holt S."/>
            <person name="Cochrane G."/>
            <person name="Meng A."/>
            <person name="Brown T."/>
            <person name="Cohen L."/>
        </authorList>
    </citation>
    <scope>NUCLEOTIDE SEQUENCE</scope>
    <source>
        <strain evidence="5">CCAP 955/1</strain>
    </source>
</reference>
<comment type="similarity">
    <text evidence="1">Belongs to the 3-beta-HSD family.</text>
</comment>
<feature type="transmembrane region" description="Helical" evidence="3">
    <location>
        <begin position="365"/>
        <end position="382"/>
    </location>
</feature>
<dbReference type="InterPro" id="IPR036291">
    <property type="entry name" value="NAD(P)-bd_dom_sf"/>
</dbReference>
<keyword evidence="3" id="KW-0472">Membrane</keyword>
<organism evidence="5">
    <name type="scientific">Spumella elongata</name>
    <dbReference type="NCBI Taxonomy" id="89044"/>
    <lineage>
        <taxon>Eukaryota</taxon>
        <taxon>Sar</taxon>
        <taxon>Stramenopiles</taxon>
        <taxon>Ochrophyta</taxon>
        <taxon>Chrysophyceae</taxon>
        <taxon>Chromulinales</taxon>
        <taxon>Chromulinaceae</taxon>
        <taxon>Spumella</taxon>
    </lineage>
</organism>
<dbReference type="PANTHER" id="PTHR43245">
    <property type="entry name" value="BIFUNCTIONAL POLYMYXIN RESISTANCE PROTEIN ARNA"/>
    <property type="match status" value="1"/>
</dbReference>
<dbReference type="Pfam" id="PF14934">
    <property type="entry name" value="TMEM254"/>
    <property type="match status" value="1"/>
</dbReference>
<sequence>MSSVRIAIVGGGGYVGQALSVALASKGYKLLIVDFAECPKVISEIDGDVTYEQASIVHGQQIRLLFGDFKPTLVVHLASMGMSGSAMFNPECHHVNVQGTASLINICLEQNIPNLIYTSSYNVVFGGQEIVNGDESLPYYPLDQHIDKYGPTKAMAEELVMKANGTPMRNKEQLRTASIRPAAIYGDNEQRHLPRIVKHIDNGMFLCTIGKATVDWVEITNLVQAFELLADKMLALENARSIPAGQVYSISDGNPVENFEFFRPLVKARGRKFPTLVMPPFVMLCVAYFFERVWFHSNVLEVPIEPFLVRPEVLKVAVTHYFSIDKARRELGYNPKVTTAQGAENLAKRYGASLNNDDFFELPALAWWVGVIGGMILTYIVAYSRPDGILMKTAFIQAVNSLAMTIFRSTTNMRWLFWSAVGAHAVEAAFAVYYARKHGCTNTWLSWGLQTLILGYPSQQCLYRRTALLEKLRLQNTKKND</sequence>
<evidence type="ECO:0000256" key="1">
    <source>
        <dbReference type="ARBA" id="ARBA00009219"/>
    </source>
</evidence>
<dbReference type="Gene3D" id="3.40.50.720">
    <property type="entry name" value="NAD(P)-binding Rossmann-like Domain"/>
    <property type="match status" value="1"/>
</dbReference>
<gene>
    <name evidence="5" type="ORF">SELO1098_LOCUS18256</name>
</gene>
<feature type="transmembrane region" description="Helical" evidence="3">
    <location>
        <begin position="415"/>
        <end position="435"/>
    </location>
</feature>
<dbReference type="InterPro" id="IPR050177">
    <property type="entry name" value="Lipid_A_modif_metabolic_enz"/>
</dbReference>
<dbReference type="EMBL" id="HBIC01035669">
    <property type="protein sequence ID" value="CAE0289413.1"/>
    <property type="molecule type" value="Transcribed_RNA"/>
</dbReference>
<dbReference type="InterPro" id="IPR028110">
    <property type="entry name" value="TMEM254"/>
</dbReference>
<dbReference type="InterPro" id="IPR002225">
    <property type="entry name" value="3Beta_OHSteriod_DH/Estase"/>
</dbReference>